<evidence type="ECO:0000313" key="3">
    <source>
        <dbReference type="WBParaSite" id="ECPE_0000256401-mRNA-1"/>
    </source>
</evidence>
<evidence type="ECO:0000313" key="1">
    <source>
        <dbReference type="EMBL" id="VDP66809.1"/>
    </source>
</evidence>
<evidence type="ECO:0000313" key="2">
    <source>
        <dbReference type="Proteomes" id="UP000272942"/>
    </source>
</evidence>
<reference evidence="3" key="1">
    <citation type="submission" date="2016-06" db="UniProtKB">
        <authorList>
            <consortium name="WormBaseParasite"/>
        </authorList>
    </citation>
    <scope>IDENTIFICATION</scope>
</reference>
<proteinExistence type="predicted"/>
<name>A0A183A6H9_9TREM</name>
<protein>
    <submittedName>
        <fullName evidence="1 3">Uncharacterized protein</fullName>
    </submittedName>
</protein>
<sequence>MEDLKYRNIFMAAIFSVTERENTTASTVNFRQTDRGQPKAARLRWIEESINGSDTGVGVGVGDVGGGCGVGNGVGVGNEGGFVVGGGEIETYNDN</sequence>
<dbReference type="AlphaFoldDB" id="A0A183A6H9"/>
<dbReference type="Proteomes" id="UP000272942">
    <property type="component" value="Unassembled WGS sequence"/>
</dbReference>
<accession>A0A183A6H9</accession>
<gene>
    <name evidence="1" type="ORF">ECPE_LOCUS2564</name>
</gene>
<dbReference type="WBParaSite" id="ECPE_0000256401-mRNA-1">
    <property type="protein sequence ID" value="ECPE_0000256401-mRNA-1"/>
    <property type="gene ID" value="ECPE_0000256401"/>
</dbReference>
<organism evidence="3">
    <name type="scientific">Echinostoma caproni</name>
    <dbReference type="NCBI Taxonomy" id="27848"/>
    <lineage>
        <taxon>Eukaryota</taxon>
        <taxon>Metazoa</taxon>
        <taxon>Spiralia</taxon>
        <taxon>Lophotrochozoa</taxon>
        <taxon>Platyhelminthes</taxon>
        <taxon>Trematoda</taxon>
        <taxon>Digenea</taxon>
        <taxon>Plagiorchiida</taxon>
        <taxon>Echinostomata</taxon>
        <taxon>Echinostomatoidea</taxon>
        <taxon>Echinostomatidae</taxon>
        <taxon>Echinostoma</taxon>
    </lineage>
</organism>
<keyword evidence="2" id="KW-1185">Reference proteome</keyword>
<reference evidence="1 2" key="2">
    <citation type="submission" date="2018-11" db="EMBL/GenBank/DDBJ databases">
        <authorList>
            <consortium name="Pathogen Informatics"/>
        </authorList>
    </citation>
    <scope>NUCLEOTIDE SEQUENCE [LARGE SCALE GENOMIC DNA]</scope>
    <source>
        <strain evidence="1 2">Egypt</strain>
    </source>
</reference>
<dbReference type="EMBL" id="UZAN01039699">
    <property type="protein sequence ID" value="VDP66809.1"/>
    <property type="molecule type" value="Genomic_DNA"/>
</dbReference>